<dbReference type="RefSeq" id="WP_208338425.1">
    <property type="nucleotide sequence ID" value="NZ_CAWQFN010000089.1"/>
</dbReference>
<dbReference type="GO" id="GO:0005886">
    <property type="term" value="C:plasma membrane"/>
    <property type="evidence" value="ECO:0007669"/>
    <property type="project" value="UniProtKB-SubCell"/>
</dbReference>
<dbReference type="GO" id="GO:0005524">
    <property type="term" value="F:ATP binding"/>
    <property type="evidence" value="ECO:0007669"/>
    <property type="project" value="UniProtKB-KW"/>
</dbReference>
<proteinExistence type="predicted"/>
<dbReference type="PROSITE" id="PS50893">
    <property type="entry name" value="ABC_TRANSPORTER_2"/>
    <property type="match status" value="2"/>
</dbReference>
<evidence type="ECO:0000256" key="5">
    <source>
        <dbReference type="ARBA" id="ARBA00022741"/>
    </source>
</evidence>
<dbReference type="EMBL" id="JAALHA020000013">
    <property type="protein sequence ID" value="MDR9897547.1"/>
    <property type="molecule type" value="Genomic_DNA"/>
</dbReference>
<dbReference type="InterPro" id="IPR017871">
    <property type="entry name" value="ABC_transporter-like_CS"/>
</dbReference>
<dbReference type="InterPro" id="IPR027417">
    <property type="entry name" value="P-loop_NTPase"/>
</dbReference>
<evidence type="ECO:0000256" key="1">
    <source>
        <dbReference type="ARBA" id="ARBA00004202"/>
    </source>
</evidence>
<dbReference type="Gene3D" id="3.40.50.300">
    <property type="entry name" value="P-loop containing nucleotide triphosphate hydrolases"/>
    <property type="match status" value="2"/>
</dbReference>
<evidence type="ECO:0000256" key="4">
    <source>
        <dbReference type="ARBA" id="ARBA00022737"/>
    </source>
</evidence>
<evidence type="ECO:0000256" key="8">
    <source>
        <dbReference type="ARBA" id="ARBA00023136"/>
    </source>
</evidence>
<keyword evidence="2" id="KW-0813">Transport</keyword>
<dbReference type="AlphaFoldDB" id="A0AAP5I9P9"/>
<dbReference type="InterPro" id="IPR003593">
    <property type="entry name" value="AAA+_ATPase"/>
</dbReference>
<keyword evidence="11" id="KW-1185">Reference proteome</keyword>
<keyword evidence="5" id="KW-0547">Nucleotide-binding</keyword>
<gene>
    <name evidence="10" type="ORF">G7B40_023695</name>
</gene>
<dbReference type="GO" id="GO:0016887">
    <property type="term" value="F:ATP hydrolysis activity"/>
    <property type="evidence" value="ECO:0007669"/>
    <property type="project" value="InterPro"/>
</dbReference>
<dbReference type="SMART" id="SM00382">
    <property type="entry name" value="AAA"/>
    <property type="match status" value="1"/>
</dbReference>
<dbReference type="Pfam" id="PF00005">
    <property type="entry name" value="ABC_tran"/>
    <property type="match status" value="2"/>
</dbReference>
<dbReference type="PROSITE" id="PS00211">
    <property type="entry name" value="ABC_TRANSPORTER_1"/>
    <property type="match status" value="1"/>
</dbReference>
<dbReference type="Proteomes" id="UP000667802">
    <property type="component" value="Unassembled WGS sequence"/>
</dbReference>
<dbReference type="PANTHER" id="PTHR43790:SF4">
    <property type="entry name" value="GUANOSINE IMPORT ATP-BINDING PROTEIN NUPO"/>
    <property type="match status" value="1"/>
</dbReference>
<evidence type="ECO:0000313" key="11">
    <source>
        <dbReference type="Proteomes" id="UP000667802"/>
    </source>
</evidence>
<reference evidence="11" key="1">
    <citation type="journal article" date="2021" name="Science">
        <title>Hunting the eagle killer: A cyanobacterial neurotoxin causes vacuolar myelinopathy.</title>
        <authorList>
            <person name="Breinlinger S."/>
            <person name="Phillips T.J."/>
            <person name="Haram B.N."/>
            <person name="Mares J."/>
            <person name="Martinez Yerena J.A."/>
            <person name="Hrouzek P."/>
            <person name="Sobotka R."/>
            <person name="Henderson W.M."/>
            <person name="Schmieder P."/>
            <person name="Williams S.M."/>
            <person name="Lauderdale J.D."/>
            <person name="Wilde H.D."/>
            <person name="Gerrin W."/>
            <person name="Kust A."/>
            <person name="Washington J.W."/>
            <person name="Wagner C."/>
            <person name="Geier B."/>
            <person name="Liebeke M."/>
            <person name="Enke H."/>
            <person name="Niedermeyer T.H.J."/>
            <person name="Wilde S.B."/>
        </authorList>
    </citation>
    <scope>NUCLEOTIDE SEQUENCE [LARGE SCALE GENOMIC DNA]</scope>
    <source>
        <strain evidence="11">Thurmond2011</strain>
    </source>
</reference>
<name>A0AAP5I9P9_9CYAN</name>
<evidence type="ECO:0000256" key="3">
    <source>
        <dbReference type="ARBA" id="ARBA00022475"/>
    </source>
</evidence>
<evidence type="ECO:0000256" key="6">
    <source>
        <dbReference type="ARBA" id="ARBA00022840"/>
    </source>
</evidence>
<comment type="subcellular location">
    <subcellularLocation>
        <location evidence="1">Cell membrane</location>
        <topology evidence="1">Peripheral membrane protein</topology>
    </subcellularLocation>
</comment>
<feature type="domain" description="ABC transporter" evidence="9">
    <location>
        <begin position="254"/>
        <end position="487"/>
    </location>
</feature>
<dbReference type="InterPro" id="IPR050107">
    <property type="entry name" value="ABC_carbohydrate_import_ATPase"/>
</dbReference>
<dbReference type="FunFam" id="3.40.50.300:FF:000127">
    <property type="entry name" value="Ribose import ATP-binding protein RbsA"/>
    <property type="match status" value="1"/>
</dbReference>
<dbReference type="InterPro" id="IPR003439">
    <property type="entry name" value="ABC_transporter-like_ATP-bd"/>
</dbReference>
<protein>
    <submittedName>
        <fullName evidence="10">ABC transporter ATP-binding protein</fullName>
    </submittedName>
</protein>
<keyword evidence="7" id="KW-1278">Translocase</keyword>
<dbReference type="CDD" id="cd03216">
    <property type="entry name" value="ABC_Carb_Monos_I"/>
    <property type="match status" value="1"/>
</dbReference>
<dbReference type="SUPFAM" id="SSF52540">
    <property type="entry name" value="P-loop containing nucleoside triphosphate hydrolases"/>
    <property type="match status" value="2"/>
</dbReference>
<keyword evidence="6 10" id="KW-0067">ATP-binding</keyword>
<dbReference type="PANTHER" id="PTHR43790">
    <property type="entry name" value="CARBOHYDRATE TRANSPORT ATP-BINDING PROTEIN MG119-RELATED"/>
    <property type="match status" value="1"/>
</dbReference>
<accession>A0AAP5I9P9</accession>
<evidence type="ECO:0000313" key="10">
    <source>
        <dbReference type="EMBL" id="MDR9897547.1"/>
    </source>
</evidence>
<evidence type="ECO:0000259" key="9">
    <source>
        <dbReference type="PROSITE" id="PS50893"/>
    </source>
</evidence>
<keyword evidence="3" id="KW-1003">Cell membrane</keyword>
<evidence type="ECO:0000256" key="7">
    <source>
        <dbReference type="ARBA" id="ARBA00022967"/>
    </source>
</evidence>
<keyword evidence="4" id="KW-0677">Repeat</keyword>
<comment type="caution">
    <text evidence="10">The sequence shown here is derived from an EMBL/GenBank/DDBJ whole genome shotgun (WGS) entry which is preliminary data.</text>
</comment>
<evidence type="ECO:0000256" key="2">
    <source>
        <dbReference type="ARBA" id="ARBA00022448"/>
    </source>
</evidence>
<dbReference type="CDD" id="cd03215">
    <property type="entry name" value="ABC_Carb_Monos_II"/>
    <property type="match status" value="1"/>
</dbReference>
<feature type="domain" description="ABC transporter" evidence="9">
    <location>
        <begin position="4"/>
        <end position="237"/>
    </location>
</feature>
<sequence length="491" mass="53851">MNYLRLKNITKCFASFIANDNINLSVESGKVHAILGENGAGKTTLMNIISGLYQPDAGEIYLREKPIKISSPNEAIKLGIGMIHQHFMLVPELTVTENIILGTNKTWWLNLQSKEKEIAALSQAYGLEIDPTAKVDNLPVGIQQRVEILKALYRQAKLLILDEPTAVLTQKEVESLIVVLRQLADLGNTIIFISHKLEEVMNLCDTVTVLRQGKVVATTSTQATSPQQLAALMVGREVTLQLNKNPTLPGETILSVQNLQVADERGFLAVNNLSFNLRAGEILGIAGVDGNGQRELADAIALLRSVKHGKIEFKRNHSLVGYIPEDRQTMGLVLQFSIAQNLILKAFKYLPFCHRFLLQQQAIADHALAAMQEFDIRATSKDIKVSQLSGGNQQKVVLARELGKTPALIIAMQPTRGLDVAATAAVHSRILAERDRGAAILYISTELEQVMTMSDRIAVMYRGEFVAVLDAATASVEEIGFLMGGGENDRN</sequence>
<keyword evidence="8" id="KW-0472">Membrane</keyword>
<organism evidence="10 11">
    <name type="scientific">Aetokthonos hydrillicola Thurmond2011</name>
    <dbReference type="NCBI Taxonomy" id="2712845"/>
    <lineage>
        <taxon>Bacteria</taxon>
        <taxon>Bacillati</taxon>
        <taxon>Cyanobacteriota</taxon>
        <taxon>Cyanophyceae</taxon>
        <taxon>Nostocales</taxon>
        <taxon>Hapalosiphonaceae</taxon>
        <taxon>Aetokthonos</taxon>
    </lineage>
</organism>